<evidence type="ECO:0000256" key="1">
    <source>
        <dbReference type="SAM" id="MobiDB-lite"/>
    </source>
</evidence>
<evidence type="ECO:0000313" key="3">
    <source>
        <dbReference type="Proteomes" id="UP000219072"/>
    </source>
</evidence>
<feature type="region of interest" description="Disordered" evidence="1">
    <location>
        <begin position="1"/>
        <end position="108"/>
    </location>
</feature>
<name>A0A286E856_9ACTN</name>
<protein>
    <submittedName>
        <fullName evidence="2">Uncharacterized protein</fullName>
    </submittedName>
</protein>
<evidence type="ECO:0000313" key="2">
    <source>
        <dbReference type="EMBL" id="SOD67070.1"/>
    </source>
</evidence>
<dbReference type="EMBL" id="OCNE01000028">
    <property type="protein sequence ID" value="SOD67070.1"/>
    <property type="molecule type" value="Genomic_DNA"/>
</dbReference>
<feature type="compositionally biased region" description="Pro residues" evidence="1">
    <location>
        <begin position="16"/>
        <end position="42"/>
    </location>
</feature>
<dbReference type="PRINTS" id="PR01217">
    <property type="entry name" value="PRICHEXTENSN"/>
</dbReference>
<dbReference type="Proteomes" id="UP000219072">
    <property type="component" value="Unassembled WGS sequence"/>
</dbReference>
<reference evidence="2 3" key="1">
    <citation type="submission" date="2017-09" db="EMBL/GenBank/DDBJ databases">
        <authorList>
            <person name="Ehlers B."/>
            <person name="Leendertz F.H."/>
        </authorList>
    </citation>
    <scope>NUCLEOTIDE SEQUENCE [LARGE SCALE GENOMIC DNA]</scope>
    <source>
        <strain evidence="2 3">CGMCC 4.7095</strain>
    </source>
</reference>
<gene>
    <name evidence="2" type="ORF">SAMN06297387_12852</name>
</gene>
<organism evidence="2 3">
    <name type="scientific">Streptomyces zhaozhouensis</name>
    <dbReference type="NCBI Taxonomy" id="1300267"/>
    <lineage>
        <taxon>Bacteria</taxon>
        <taxon>Bacillati</taxon>
        <taxon>Actinomycetota</taxon>
        <taxon>Actinomycetes</taxon>
        <taxon>Kitasatosporales</taxon>
        <taxon>Streptomycetaceae</taxon>
        <taxon>Streptomyces</taxon>
    </lineage>
</organism>
<sequence>MSDDDRLPAVRRGGPLVPPPQARTPAVPPDTPPAAPASPTPPGRWAALFNGLRPAARSARREAAPPPVATETRPVRETATPPPAPPEPPTVPPAAVASPAPSPGAGSGAAVVAAANGAVGILGDAVRYGQVIAGLTAAGRALSGVGRRVRETYAYVEDCARSVEHQADLAAALDVDADTVGEHRQAATVARAALASSRQLAAQLDELSRAFEQARAAHETDYGPVVQQAQAMTVPMADRRFYRNR</sequence>
<dbReference type="RefSeq" id="WP_097233898.1">
    <property type="nucleotide sequence ID" value="NZ_OCNE01000028.1"/>
</dbReference>
<keyword evidence="3" id="KW-1185">Reference proteome</keyword>
<dbReference type="OrthoDB" id="4320490at2"/>
<dbReference type="AlphaFoldDB" id="A0A286E856"/>
<feature type="compositionally biased region" description="Pro residues" evidence="1">
    <location>
        <begin position="80"/>
        <end position="92"/>
    </location>
</feature>
<proteinExistence type="predicted"/>
<accession>A0A286E856</accession>